<dbReference type="AlphaFoldDB" id="A0A212KJF8"/>
<evidence type="ECO:0000256" key="5">
    <source>
        <dbReference type="ARBA" id="ARBA00022729"/>
    </source>
</evidence>
<comment type="subcellular location">
    <subcellularLocation>
        <location evidence="1">Cell envelope</location>
    </subcellularLocation>
</comment>
<reference evidence="8" key="1">
    <citation type="submission" date="2016-04" db="EMBL/GenBank/DDBJ databases">
        <authorList>
            <person name="Evans L.H."/>
            <person name="Alamgir A."/>
            <person name="Owens N."/>
            <person name="Weber N.D."/>
            <person name="Virtaneva K."/>
            <person name="Barbian K."/>
            <person name="Babar A."/>
            <person name="Rosenke K."/>
        </authorList>
    </citation>
    <scope>NUCLEOTIDE SEQUENCE</scope>
    <source>
        <strain evidence="8">86</strain>
    </source>
</reference>
<evidence type="ECO:0000256" key="2">
    <source>
        <dbReference type="ARBA" id="ARBA00008814"/>
    </source>
</evidence>
<keyword evidence="4" id="KW-0410">Iron transport</keyword>
<dbReference type="InterPro" id="IPR002491">
    <property type="entry name" value="ABC_transptr_periplasmic_BD"/>
</dbReference>
<dbReference type="EMBL" id="FLUO01000002">
    <property type="protein sequence ID" value="SBW11843.1"/>
    <property type="molecule type" value="Genomic_DNA"/>
</dbReference>
<evidence type="ECO:0000259" key="7">
    <source>
        <dbReference type="PROSITE" id="PS50983"/>
    </source>
</evidence>
<dbReference type="PANTHER" id="PTHR30532:SF1">
    <property type="entry name" value="IRON(3+)-HYDROXAMATE-BINDING PROTEIN FHUD"/>
    <property type="match status" value="1"/>
</dbReference>
<feature type="signal peptide" evidence="6">
    <location>
        <begin position="1"/>
        <end position="23"/>
    </location>
</feature>
<dbReference type="PROSITE" id="PS50983">
    <property type="entry name" value="FE_B12_PBP"/>
    <property type="match status" value="1"/>
</dbReference>
<accession>A0A212KJF8</accession>
<feature type="domain" description="Fe/B12 periplasmic-binding" evidence="7">
    <location>
        <begin position="27"/>
        <end position="277"/>
    </location>
</feature>
<protein>
    <submittedName>
        <fullName evidence="8">ABC-type Fe3+-hydroxamate transport system, periplasmic component</fullName>
    </submittedName>
</protein>
<dbReference type="InterPro" id="IPR051313">
    <property type="entry name" value="Bact_iron-sidero_bind"/>
</dbReference>
<feature type="chain" id="PRO_5012419876" evidence="6">
    <location>
        <begin position="24"/>
        <end position="277"/>
    </location>
</feature>
<gene>
    <name evidence="8" type="ORF">KL86APRO_20325</name>
</gene>
<sequence length="277" mass="28643">MLGRRRALALFAAAALAPHAARAAAPRLAIVDWAVLETALALGIAPVAAAELRQYRALVGAVPRAVADLGLRGAPNLEALAALAPDAILISAFYERQRAALERIAPVRALSVYADADPWPAAEAVTRDLAALAGAAARGDAYVAATAAEFAALRRPGGRPVFAISLGDGQHFRAFGRDSMLGAALARLGRRNAWDRPTRYSAAAPLGIEALAREPEAAIAVVGPVPAEARRTLAEGPVWRALPAVAAGRVAVLPPVNHYGGLPAARRFARLLAAADV</sequence>
<evidence type="ECO:0000313" key="8">
    <source>
        <dbReference type="EMBL" id="SBW11843.1"/>
    </source>
</evidence>
<evidence type="ECO:0000256" key="6">
    <source>
        <dbReference type="SAM" id="SignalP"/>
    </source>
</evidence>
<keyword evidence="3" id="KW-0813">Transport</keyword>
<proteinExistence type="inferred from homology"/>
<keyword evidence="4" id="KW-0408">Iron</keyword>
<name>A0A212KJF8_9PROT</name>
<dbReference type="PANTHER" id="PTHR30532">
    <property type="entry name" value="IRON III DICITRATE-BINDING PERIPLASMIC PROTEIN"/>
    <property type="match status" value="1"/>
</dbReference>
<evidence type="ECO:0000256" key="1">
    <source>
        <dbReference type="ARBA" id="ARBA00004196"/>
    </source>
</evidence>
<organism evidence="8">
    <name type="scientific">uncultured Alphaproteobacteria bacterium</name>
    <dbReference type="NCBI Taxonomy" id="91750"/>
    <lineage>
        <taxon>Bacteria</taxon>
        <taxon>Pseudomonadati</taxon>
        <taxon>Pseudomonadota</taxon>
        <taxon>Alphaproteobacteria</taxon>
        <taxon>environmental samples</taxon>
    </lineage>
</organism>
<dbReference type="Pfam" id="PF01497">
    <property type="entry name" value="Peripla_BP_2"/>
    <property type="match status" value="1"/>
</dbReference>
<dbReference type="GO" id="GO:0030288">
    <property type="term" value="C:outer membrane-bounded periplasmic space"/>
    <property type="evidence" value="ECO:0007669"/>
    <property type="project" value="TreeGrafter"/>
</dbReference>
<dbReference type="Gene3D" id="3.40.50.1980">
    <property type="entry name" value="Nitrogenase molybdenum iron protein domain"/>
    <property type="match status" value="2"/>
</dbReference>
<evidence type="ECO:0000256" key="4">
    <source>
        <dbReference type="ARBA" id="ARBA00022496"/>
    </source>
</evidence>
<evidence type="ECO:0000256" key="3">
    <source>
        <dbReference type="ARBA" id="ARBA00022448"/>
    </source>
</evidence>
<keyword evidence="5 6" id="KW-0732">Signal</keyword>
<dbReference type="SUPFAM" id="SSF53807">
    <property type="entry name" value="Helical backbone' metal receptor"/>
    <property type="match status" value="1"/>
</dbReference>
<dbReference type="GO" id="GO:1901678">
    <property type="term" value="P:iron coordination entity transport"/>
    <property type="evidence" value="ECO:0007669"/>
    <property type="project" value="UniProtKB-ARBA"/>
</dbReference>
<keyword evidence="4" id="KW-0406">Ion transport</keyword>
<comment type="similarity">
    <text evidence="2">Belongs to the bacterial solute-binding protein 8 family.</text>
</comment>